<dbReference type="AlphaFoldDB" id="A0A2V5KVI1"/>
<feature type="site" description="Important for activity" evidence="8">
    <location>
        <position position="8"/>
    </location>
</feature>
<comment type="function">
    <text evidence="8">Catalyzes the phosphorylation of D-xylulose to D-xylulose 5-phosphate.</text>
</comment>
<dbReference type="GO" id="GO:0042732">
    <property type="term" value="P:D-xylose metabolic process"/>
    <property type="evidence" value="ECO:0007669"/>
    <property type="project" value="UniProtKB-KW"/>
</dbReference>
<keyword evidence="3 8" id="KW-0808">Transferase</keyword>
<dbReference type="InterPro" id="IPR018483">
    <property type="entry name" value="Carb_kinase_FGGY_CS"/>
</dbReference>
<dbReference type="Proteomes" id="UP000247476">
    <property type="component" value="Unassembled WGS sequence"/>
</dbReference>
<accession>A0A2V5KVI1</accession>
<keyword evidence="4 8" id="KW-0547">Nucleotide-binding</keyword>
<dbReference type="InterPro" id="IPR018485">
    <property type="entry name" value="FGGY_C"/>
</dbReference>
<evidence type="ECO:0000256" key="9">
    <source>
        <dbReference type="RuleBase" id="RU003733"/>
    </source>
</evidence>
<comment type="caution">
    <text evidence="14">The sequence shown here is derived from an EMBL/GenBank/DDBJ whole genome shotgun (WGS) entry which is preliminary data.</text>
</comment>
<dbReference type="PIRSF" id="PIRSF000538">
    <property type="entry name" value="GlpK"/>
    <property type="match status" value="1"/>
</dbReference>
<evidence type="ECO:0000313" key="14">
    <source>
        <dbReference type="EMBL" id="PYI53576.1"/>
    </source>
</evidence>
<dbReference type="InterPro" id="IPR006000">
    <property type="entry name" value="Xylulokinase"/>
</dbReference>
<dbReference type="PROSITE" id="PS00445">
    <property type="entry name" value="FGGY_KINASES_2"/>
    <property type="match status" value="1"/>
</dbReference>
<keyword evidence="5 8" id="KW-0418">Kinase</keyword>
<dbReference type="Pfam" id="PF02782">
    <property type="entry name" value="FGGY_C"/>
    <property type="match status" value="1"/>
</dbReference>
<dbReference type="OrthoDB" id="9805576at2"/>
<dbReference type="HAMAP" id="MF_02220">
    <property type="entry name" value="XylB"/>
    <property type="match status" value="1"/>
</dbReference>
<keyword evidence="6 8" id="KW-0067">ATP-binding</keyword>
<keyword evidence="7 8" id="KW-0119">Carbohydrate metabolism</keyword>
<evidence type="ECO:0000256" key="6">
    <source>
        <dbReference type="ARBA" id="ARBA00022840"/>
    </source>
</evidence>
<dbReference type="PROSITE" id="PS00933">
    <property type="entry name" value="FGGY_KINASES_1"/>
    <property type="match status" value="1"/>
</dbReference>
<sequence>MSYVIGIDLGTSAVKALLVDRDGRVRGEASESYPLISEKPGYNEQEPERWVEGTVSALRTLVRDSGVEPAAVEGVSFSGQMHGLVLLDAERNVLRNAILWNDTRTTEQCREIESALGGRLLDIAKNRALEGFTLPKLLWVKRHEPETFAKADVFLLPKDYVRYRLTGRIASEYSDAAGTLLLDVAARRWSADIAAAFGLPESLLPPLVAPHADVGTLLPDVADATGLPSTVRVFAGGADNACGAIGAGILSEGETLCSIGTSGVVLSYVGRGDVDYGGRLHFFNHGEADAYYAMGVTLAAGYSLQWFKDAFAPHVPFEALLRGLDETPPGAGGLLFTPYIVGERTPHPDATIRGSFVGMDASHRLAHFTRAVVEGITFSLKESLDILRGAGHDIRSLVSIGGGAKNEHWLQMQADIFGADIHKLESEQGPAMGAAMLAAYGCGWFGSLAECAAVFIKRSRTFRPREEQRAAYDRLFRAYQSVYGHTRELNEALAAFRKPQAQA</sequence>
<reference evidence="14 15" key="1">
    <citation type="submission" date="2018-05" db="EMBL/GenBank/DDBJ databases">
        <title>Paenibacillus flagellatus sp. nov., isolated from selenium mineral soil.</title>
        <authorList>
            <person name="Dai X."/>
        </authorList>
    </citation>
    <scope>NUCLEOTIDE SEQUENCE [LARGE SCALE GENOMIC DNA]</scope>
    <source>
        <strain evidence="14 15">DXL2</strain>
    </source>
</reference>
<evidence type="ECO:0000256" key="4">
    <source>
        <dbReference type="ARBA" id="ARBA00022741"/>
    </source>
</evidence>
<evidence type="ECO:0000256" key="10">
    <source>
        <dbReference type="RuleBase" id="RU364073"/>
    </source>
</evidence>
<dbReference type="InterPro" id="IPR043129">
    <property type="entry name" value="ATPase_NBD"/>
</dbReference>
<comment type="similarity">
    <text evidence="1 8 9">Belongs to the FGGY kinase family.</text>
</comment>
<keyword evidence="11" id="KW-0812">Transmembrane</keyword>
<dbReference type="CDD" id="cd07808">
    <property type="entry name" value="ASKHA_NBD_FGGY_EcXK-like"/>
    <property type="match status" value="1"/>
</dbReference>
<gene>
    <name evidence="8 10 14" type="primary">xylB</name>
    <name evidence="14" type="ORF">DLM86_17605</name>
</gene>
<protein>
    <recommendedName>
        <fullName evidence="8 10">Xylulose kinase</fullName>
        <shortName evidence="8 10">Xylulokinase</shortName>
        <ecNumber evidence="8 10">2.7.1.17</ecNumber>
    </recommendedName>
</protein>
<dbReference type="PANTHER" id="PTHR43095:SF5">
    <property type="entry name" value="XYLULOSE KINASE"/>
    <property type="match status" value="1"/>
</dbReference>
<organism evidence="14 15">
    <name type="scientific">Paenibacillus flagellatus</name>
    <dbReference type="NCBI Taxonomy" id="2211139"/>
    <lineage>
        <taxon>Bacteria</taxon>
        <taxon>Bacillati</taxon>
        <taxon>Bacillota</taxon>
        <taxon>Bacilli</taxon>
        <taxon>Bacillales</taxon>
        <taxon>Paenibacillaceae</taxon>
        <taxon>Paenibacillus</taxon>
    </lineage>
</organism>
<keyword evidence="11" id="KW-0472">Membrane</keyword>
<keyword evidence="2 8" id="KW-0859">Xylose metabolism</keyword>
<evidence type="ECO:0000313" key="15">
    <source>
        <dbReference type="Proteomes" id="UP000247476"/>
    </source>
</evidence>
<dbReference type="RefSeq" id="WP_110841348.1">
    <property type="nucleotide sequence ID" value="NZ_QJVJ01000007.1"/>
</dbReference>
<feature type="active site" description="Proton acceptor" evidence="8">
    <location>
        <position position="239"/>
    </location>
</feature>
<evidence type="ECO:0000256" key="8">
    <source>
        <dbReference type="HAMAP-Rule" id="MF_02220"/>
    </source>
</evidence>
<evidence type="ECO:0000256" key="5">
    <source>
        <dbReference type="ARBA" id="ARBA00022777"/>
    </source>
</evidence>
<dbReference type="Pfam" id="PF00370">
    <property type="entry name" value="FGGY_N"/>
    <property type="match status" value="1"/>
</dbReference>
<feature type="domain" description="Carbohydrate kinase FGGY N-terminal" evidence="12">
    <location>
        <begin position="3"/>
        <end position="246"/>
    </location>
</feature>
<dbReference type="InterPro" id="IPR018484">
    <property type="entry name" value="FGGY_N"/>
</dbReference>
<dbReference type="EC" id="2.7.1.17" evidence="8 10"/>
<dbReference type="InterPro" id="IPR000577">
    <property type="entry name" value="Carb_kinase_FGGY"/>
</dbReference>
<feature type="transmembrane region" description="Helical" evidence="11">
    <location>
        <begin position="431"/>
        <end position="456"/>
    </location>
</feature>
<dbReference type="PANTHER" id="PTHR43095">
    <property type="entry name" value="SUGAR KINASE"/>
    <property type="match status" value="1"/>
</dbReference>
<feature type="domain" description="Carbohydrate kinase FGGY C-terminal" evidence="13">
    <location>
        <begin position="256"/>
        <end position="441"/>
    </location>
</feature>
<dbReference type="GO" id="GO:0005524">
    <property type="term" value="F:ATP binding"/>
    <property type="evidence" value="ECO:0007669"/>
    <property type="project" value="UniProtKB-UniRule"/>
</dbReference>
<evidence type="ECO:0000256" key="2">
    <source>
        <dbReference type="ARBA" id="ARBA00022629"/>
    </source>
</evidence>
<comment type="catalytic activity">
    <reaction evidence="8 10">
        <text>D-xylulose + ATP = D-xylulose 5-phosphate + ADP + H(+)</text>
        <dbReference type="Rhea" id="RHEA:10964"/>
        <dbReference type="ChEBI" id="CHEBI:15378"/>
        <dbReference type="ChEBI" id="CHEBI:17140"/>
        <dbReference type="ChEBI" id="CHEBI:30616"/>
        <dbReference type="ChEBI" id="CHEBI:57737"/>
        <dbReference type="ChEBI" id="CHEBI:456216"/>
        <dbReference type="EC" id="2.7.1.17"/>
    </reaction>
</comment>
<evidence type="ECO:0000256" key="7">
    <source>
        <dbReference type="ARBA" id="ARBA00023277"/>
    </source>
</evidence>
<proteinExistence type="inferred from homology"/>
<evidence type="ECO:0000259" key="13">
    <source>
        <dbReference type="Pfam" id="PF02782"/>
    </source>
</evidence>
<keyword evidence="11" id="KW-1133">Transmembrane helix</keyword>
<dbReference type="Gene3D" id="3.30.420.40">
    <property type="match status" value="2"/>
</dbReference>
<name>A0A2V5KVI1_9BACL</name>
<feature type="binding site" evidence="8">
    <location>
        <begin position="81"/>
        <end position="82"/>
    </location>
    <ligand>
        <name>substrate</name>
    </ligand>
</feature>
<dbReference type="GO" id="GO:0004856">
    <property type="term" value="F:D-xylulokinase activity"/>
    <property type="evidence" value="ECO:0007669"/>
    <property type="project" value="UniProtKB-UniRule"/>
</dbReference>
<keyword evidence="15" id="KW-1185">Reference proteome</keyword>
<dbReference type="NCBIfam" id="TIGR01312">
    <property type="entry name" value="XylB"/>
    <property type="match status" value="1"/>
</dbReference>
<dbReference type="InterPro" id="IPR050406">
    <property type="entry name" value="FGGY_Carb_Kinase"/>
</dbReference>
<evidence type="ECO:0000256" key="11">
    <source>
        <dbReference type="SAM" id="Phobius"/>
    </source>
</evidence>
<evidence type="ECO:0000256" key="3">
    <source>
        <dbReference type="ARBA" id="ARBA00022679"/>
    </source>
</evidence>
<dbReference type="EMBL" id="QJVJ01000007">
    <property type="protein sequence ID" value="PYI53576.1"/>
    <property type="molecule type" value="Genomic_DNA"/>
</dbReference>
<evidence type="ECO:0000256" key="1">
    <source>
        <dbReference type="ARBA" id="ARBA00009156"/>
    </source>
</evidence>
<evidence type="ECO:0000259" key="12">
    <source>
        <dbReference type="Pfam" id="PF00370"/>
    </source>
</evidence>
<dbReference type="GO" id="GO:0005998">
    <property type="term" value="P:xylulose catabolic process"/>
    <property type="evidence" value="ECO:0007669"/>
    <property type="project" value="UniProtKB-UniRule"/>
</dbReference>
<dbReference type="SUPFAM" id="SSF53067">
    <property type="entry name" value="Actin-like ATPase domain"/>
    <property type="match status" value="2"/>
</dbReference>